<keyword evidence="8" id="KW-0472">Membrane</keyword>
<evidence type="ECO:0000256" key="2">
    <source>
        <dbReference type="ARBA" id="ARBA00012438"/>
    </source>
</evidence>
<dbReference type="Gene3D" id="6.10.340.10">
    <property type="match status" value="1"/>
</dbReference>
<dbReference type="AlphaFoldDB" id="Q11BC5"/>
<keyword evidence="5" id="KW-0547">Nucleotide-binding</keyword>
<organism evidence="10">
    <name type="scientific">Chelativorans sp. (strain BNC1)</name>
    <dbReference type="NCBI Taxonomy" id="266779"/>
    <lineage>
        <taxon>Bacteria</taxon>
        <taxon>Pseudomonadati</taxon>
        <taxon>Pseudomonadota</taxon>
        <taxon>Alphaproteobacteria</taxon>
        <taxon>Hyphomicrobiales</taxon>
        <taxon>Phyllobacteriaceae</taxon>
        <taxon>Chelativorans</taxon>
    </lineage>
</organism>
<reference evidence="10" key="1">
    <citation type="submission" date="2006-06" db="EMBL/GenBank/DDBJ databases">
        <title>Complete sequence of chromosome of Chelativorans sp. BNC1.</title>
        <authorList>
            <consortium name="US DOE Joint Genome Institute"/>
            <person name="Copeland A."/>
            <person name="Lucas S."/>
            <person name="Lapidus A."/>
            <person name="Barry K."/>
            <person name="Detter J.C."/>
            <person name="Glavina del Rio T."/>
            <person name="Hammon N."/>
            <person name="Israni S."/>
            <person name="Dalin E."/>
            <person name="Tice H."/>
            <person name="Pitluck S."/>
            <person name="Chertkov O."/>
            <person name="Brettin T."/>
            <person name="Bruce D."/>
            <person name="Han C."/>
            <person name="Tapia R."/>
            <person name="Gilna P."/>
            <person name="Schmutz J."/>
            <person name="Larimer F."/>
            <person name="Land M."/>
            <person name="Hauser L."/>
            <person name="Kyrpides N."/>
            <person name="Mikhailova N."/>
            <person name="Richardson P."/>
        </authorList>
    </citation>
    <scope>NUCLEOTIDE SEQUENCE</scope>
    <source>
        <strain evidence="10">BNC1</strain>
    </source>
</reference>
<dbReference type="Gene3D" id="3.30.450.20">
    <property type="entry name" value="PAS domain"/>
    <property type="match status" value="1"/>
</dbReference>
<evidence type="ECO:0000256" key="8">
    <source>
        <dbReference type="SAM" id="Phobius"/>
    </source>
</evidence>
<gene>
    <name evidence="10" type="ordered locus">Meso_3933</name>
</gene>
<evidence type="ECO:0000256" key="5">
    <source>
        <dbReference type="ARBA" id="ARBA00022741"/>
    </source>
</evidence>
<evidence type="ECO:0000256" key="1">
    <source>
        <dbReference type="ARBA" id="ARBA00000085"/>
    </source>
</evidence>
<keyword evidence="8" id="KW-0812">Transmembrane</keyword>
<dbReference type="GO" id="GO:0004673">
    <property type="term" value="F:protein histidine kinase activity"/>
    <property type="evidence" value="ECO:0007669"/>
    <property type="project" value="UniProtKB-EC"/>
</dbReference>
<proteinExistence type="predicted"/>
<comment type="catalytic activity">
    <reaction evidence="1">
        <text>ATP + protein L-histidine = ADP + protein N-phospho-L-histidine.</text>
        <dbReference type="EC" id="2.7.13.3"/>
    </reaction>
</comment>
<sequence length="579" mass="63389">MDRQGVGDVDTSVNRPDAKHGFRQKLRARLTGPKSIGFYLFLLILVTIVPALAISAVLLQRNDAAQRAVVETLAEAMAGSIAEAVDRELSGMVTTLRVLSTTRSLTTGNLHDFYERSRMALAGTGSYLIVLDGNLRQLLNTRVPFGASLGPTANPASAKQALQTRAAVVSGVFFGQVSQKWVFNVILPILRENQPPLLLVLTRNAETMADTLSQEMLRGGWNASLLDREGIVIASSFMSSSIGKPFFLDVHNGREPQTGRISESVDSQSYVAIVDESAYSGWKVVVWAPTAAVEEPTRRALRSLFSSSLVIIAIGTLAAWLIGRQIARSIRRLAYDARRLGAGQAVDAVRYPIAEVATVSAALSEAATDRKTAENEIRLLMREVAHRAKNQLTVVSSMAKQTARSSRSLPVFLDSFQKRLYGLARSTDLLIAGGATGVELRELLMAQIEPFRPEDMKRLDISGPPFRLSNQAAQTIGLAVHELATNAAKYGAFGARTGRLSVTWTIDGEVLVLTWREHLTLLRRRSMRRGFGTEIIERMLGGTLDAEISRTFHRDGLECIFRIPLKRLAPERTQPASPF</sequence>
<dbReference type="eggNOG" id="COG4191">
    <property type="taxonomic scope" value="Bacteria"/>
</dbReference>
<keyword evidence="6 10" id="KW-0418">Kinase</keyword>
<dbReference type="PANTHER" id="PTHR41523">
    <property type="entry name" value="TWO-COMPONENT SYSTEM SENSOR PROTEIN"/>
    <property type="match status" value="1"/>
</dbReference>
<keyword evidence="7" id="KW-0067">ATP-binding</keyword>
<evidence type="ECO:0000313" key="10">
    <source>
        <dbReference type="EMBL" id="ABG65300.1"/>
    </source>
</evidence>
<protein>
    <recommendedName>
        <fullName evidence="2">histidine kinase</fullName>
        <ecNumber evidence="2">2.7.13.3</ecNumber>
    </recommendedName>
</protein>
<accession>Q11BC5</accession>
<dbReference type="eggNOG" id="COG3920">
    <property type="taxonomic scope" value="Bacteria"/>
</dbReference>
<keyword evidence="3" id="KW-0597">Phosphoprotein</keyword>
<evidence type="ECO:0000256" key="3">
    <source>
        <dbReference type="ARBA" id="ARBA00022553"/>
    </source>
</evidence>
<evidence type="ECO:0000256" key="6">
    <source>
        <dbReference type="ARBA" id="ARBA00022777"/>
    </source>
</evidence>
<evidence type="ECO:0000259" key="9">
    <source>
        <dbReference type="SMART" id="SM00911"/>
    </source>
</evidence>
<feature type="domain" description="Signal transduction histidine kinase HWE region" evidence="9">
    <location>
        <begin position="383"/>
        <end position="465"/>
    </location>
</feature>
<evidence type="ECO:0000256" key="7">
    <source>
        <dbReference type="ARBA" id="ARBA00022840"/>
    </source>
</evidence>
<dbReference type="EMBL" id="CP000390">
    <property type="protein sequence ID" value="ABG65300.1"/>
    <property type="molecule type" value="Genomic_DNA"/>
</dbReference>
<dbReference type="SMART" id="SM00911">
    <property type="entry name" value="HWE_HK"/>
    <property type="match status" value="1"/>
</dbReference>
<keyword evidence="4 10" id="KW-0808">Transferase</keyword>
<dbReference type="InterPro" id="IPR011102">
    <property type="entry name" value="Sig_transdc_His_kinase_HWE"/>
</dbReference>
<feature type="transmembrane region" description="Helical" evidence="8">
    <location>
        <begin position="304"/>
        <end position="323"/>
    </location>
</feature>
<dbReference type="KEGG" id="mes:Meso_3933"/>
<dbReference type="EC" id="2.7.13.3" evidence="2"/>
<dbReference type="InterPro" id="IPR036890">
    <property type="entry name" value="HATPase_C_sf"/>
</dbReference>
<keyword evidence="8" id="KW-1133">Transmembrane helix</keyword>
<dbReference type="PANTHER" id="PTHR41523:SF7">
    <property type="entry name" value="HISTIDINE KINASE"/>
    <property type="match status" value="1"/>
</dbReference>
<evidence type="ECO:0000256" key="4">
    <source>
        <dbReference type="ARBA" id="ARBA00022679"/>
    </source>
</evidence>
<name>Q11BC5_CHESB</name>
<feature type="transmembrane region" description="Helical" evidence="8">
    <location>
        <begin position="36"/>
        <end position="59"/>
    </location>
</feature>
<dbReference type="HOGENOM" id="CLU_023848_1_0_5"/>
<dbReference type="Gene3D" id="3.30.565.10">
    <property type="entry name" value="Histidine kinase-like ATPase, C-terminal domain"/>
    <property type="match status" value="1"/>
</dbReference>
<dbReference type="CDD" id="cd18773">
    <property type="entry name" value="PDC1_HK_sensor"/>
    <property type="match status" value="1"/>
</dbReference>
<dbReference type="GO" id="GO:0005524">
    <property type="term" value="F:ATP binding"/>
    <property type="evidence" value="ECO:0007669"/>
    <property type="project" value="UniProtKB-KW"/>
</dbReference>
<dbReference type="Pfam" id="PF07536">
    <property type="entry name" value="HWE_HK"/>
    <property type="match status" value="1"/>
</dbReference>
<dbReference type="STRING" id="266779.Meso_3933"/>